<dbReference type="OrthoDB" id="47276at2759"/>
<dbReference type="PANTHER" id="PTHR23417">
    <property type="entry name" value="3-DEOXY-D-MANNO-OCTULOSONIC-ACID TRANSFERASE/TRNA GUANINE-N 7 - -METHYLTRANSFERASE"/>
    <property type="match status" value="1"/>
</dbReference>
<feature type="transmembrane region" description="Helical" evidence="11">
    <location>
        <begin position="578"/>
        <end position="599"/>
    </location>
</feature>
<feature type="non-terminal residue" evidence="12">
    <location>
        <position position="1"/>
    </location>
</feature>
<comment type="caution">
    <text evidence="12">The sequence shown here is derived from an EMBL/GenBank/DDBJ whole genome shotgun (WGS) entry which is preliminary data.</text>
</comment>
<evidence type="ECO:0000256" key="5">
    <source>
        <dbReference type="ARBA" id="ARBA00022679"/>
    </source>
</evidence>
<feature type="transmembrane region" description="Helical" evidence="11">
    <location>
        <begin position="522"/>
        <end position="542"/>
    </location>
</feature>
<comment type="catalytic activity">
    <reaction evidence="1">
        <text>guanosine(46) in tRNA + S-adenosyl-L-methionine = N(7)-methylguanosine(46) in tRNA + S-adenosyl-L-homocysteine</text>
        <dbReference type="Rhea" id="RHEA:42708"/>
        <dbReference type="Rhea" id="RHEA-COMP:10188"/>
        <dbReference type="Rhea" id="RHEA-COMP:10189"/>
        <dbReference type="ChEBI" id="CHEBI:57856"/>
        <dbReference type="ChEBI" id="CHEBI:59789"/>
        <dbReference type="ChEBI" id="CHEBI:74269"/>
        <dbReference type="ChEBI" id="CHEBI:74480"/>
        <dbReference type="EC" id="2.1.1.33"/>
    </reaction>
</comment>
<dbReference type="InterPro" id="IPR029063">
    <property type="entry name" value="SAM-dependent_MTases_sf"/>
</dbReference>
<keyword evidence="11" id="KW-1133">Transmembrane helix</keyword>
<dbReference type="EMBL" id="AGNL01046832">
    <property type="protein sequence ID" value="EJK47572.1"/>
    <property type="molecule type" value="Genomic_DNA"/>
</dbReference>
<name>K0RLI1_THAOC</name>
<dbReference type="eggNOG" id="KOG3115">
    <property type="taxonomic scope" value="Eukaryota"/>
</dbReference>
<gene>
    <name evidence="12" type="ORF">THAOC_33698</name>
</gene>
<organism evidence="12 13">
    <name type="scientific">Thalassiosira oceanica</name>
    <name type="common">Marine diatom</name>
    <dbReference type="NCBI Taxonomy" id="159749"/>
    <lineage>
        <taxon>Eukaryota</taxon>
        <taxon>Sar</taxon>
        <taxon>Stramenopiles</taxon>
        <taxon>Ochrophyta</taxon>
        <taxon>Bacillariophyta</taxon>
        <taxon>Coscinodiscophyceae</taxon>
        <taxon>Thalassiosirophycidae</taxon>
        <taxon>Thalassiosirales</taxon>
        <taxon>Thalassiosiraceae</taxon>
        <taxon>Thalassiosira</taxon>
    </lineage>
</organism>
<keyword evidence="3" id="KW-0820">tRNA-binding</keyword>
<dbReference type="InterPro" id="IPR025763">
    <property type="entry name" value="Trm8_euk"/>
</dbReference>
<dbReference type="Pfam" id="PF02390">
    <property type="entry name" value="Methyltransf_4"/>
    <property type="match status" value="1"/>
</dbReference>
<evidence type="ECO:0000256" key="4">
    <source>
        <dbReference type="ARBA" id="ARBA00022603"/>
    </source>
</evidence>
<feature type="transmembrane region" description="Helical" evidence="11">
    <location>
        <begin position="365"/>
        <end position="381"/>
    </location>
</feature>
<evidence type="ECO:0000256" key="11">
    <source>
        <dbReference type="SAM" id="Phobius"/>
    </source>
</evidence>
<evidence type="ECO:0000256" key="8">
    <source>
        <dbReference type="ARBA" id="ARBA00022884"/>
    </source>
</evidence>
<keyword evidence="4" id="KW-0489">Methyltransferase</keyword>
<proteinExistence type="inferred from homology"/>
<evidence type="ECO:0000256" key="9">
    <source>
        <dbReference type="ARBA" id="ARBA00023242"/>
    </source>
</evidence>
<feature type="compositionally biased region" description="Low complexity" evidence="10">
    <location>
        <begin position="482"/>
        <end position="498"/>
    </location>
</feature>
<dbReference type="CDD" id="cd02440">
    <property type="entry name" value="AdoMet_MTases"/>
    <property type="match status" value="1"/>
</dbReference>
<accession>K0RLI1</accession>
<feature type="region of interest" description="Disordered" evidence="10">
    <location>
        <begin position="38"/>
        <end position="97"/>
    </location>
</feature>
<dbReference type="InterPro" id="IPR003358">
    <property type="entry name" value="tRNA_(Gua-N-7)_MeTrfase_Trmb"/>
</dbReference>
<feature type="region of interest" description="Disordered" evidence="10">
    <location>
        <begin position="451"/>
        <end position="504"/>
    </location>
</feature>
<keyword evidence="7" id="KW-0819">tRNA processing</keyword>
<evidence type="ECO:0000256" key="7">
    <source>
        <dbReference type="ARBA" id="ARBA00022694"/>
    </source>
</evidence>
<dbReference type="PROSITE" id="PS51625">
    <property type="entry name" value="SAM_MT_TRMB"/>
    <property type="match status" value="1"/>
</dbReference>
<sequence>RGRRAAGPGRLGRGRAAPRLELGGDVLVGREAEVAGRAAHGGVWRSDLPSPVVPQHPIMTGSKRKHGEDADVAPDEEGTSSSNPPDGSAAAAPEDVLTVEGDMPKKKFYRARAHCNPLSFNETFEYPARPDLFDWTEEHYPNHPALKEDSAEDIAKFQSSSLAIRPDVLDVGCGFGGLTLALSPALPDNTILGLEIRAKVCEYVRLRILAQRKDHPDRYANCSVMRTNAMKYLPNFFPGASLEKIFFCFPDPHFKRKNHPRRIVSERLLSEYCYLLKPDVGRLYCITDVRDLHDWHVEKCDGHPLLRRLTGEEMEADPCVTLMRTETEEGKKVKREGKFGHEMYYQVYRRVGRGEEGMGSVTAENFFGVCIVILAIFRVRWDHRTDACRKTRVGAAPPSQQITYAAAGQSSPVGGAGGGRADSPAEAEVLGQSSPNFERIMPDLTWADEGGGGASLSEPLVDEESTNPFAPVSEKSGKGSEKSSTTTPETKTTAPAPTWDEEEKPPKEGHVYFFLCCDTRRACIITNALFLFVLFVGLVVAATPKTGLTLSATSWVTLIFSIMVSSMSIYGAVKFLPIWVGFTVLWDLYLLTYGIAATATGLPSIDWSHEQTGARSDSIAFVAISIVWHILMIYAEGALLVDMKRGFMKSETYKVREEHSVCCKR</sequence>
<dbReference type="EC" id="2.1.1.33" evidence="2"/>
<keyword evidence="6" id="KW-0949">S-adenosyl-L-methionine</keyword>
<reference evidence="12 13" key="1">
    <citation type="journal article" date="2012" name="Genome Biol.">
        <title>Genome and low-iron response of an oceanic diatom adapted to chronic iron limitation.</title>
        <authorList>
            <person name="Lommer M."/>
            <person name="Specht M."/>
            <person name="Roy A.S."/>
            <person name="Kraemer L."/>
            <person name="Andreson R."/>
            <person name="Gutowska M.A."/>
            <person name="Wolf J."/>
            <person name="Bergner S.V."/>
            <person name="Schilhabel M.B."/>
            <person name="Klostermeier U.C."/>
            <person name="Beiko R.G."/>
            <person name="Rosenstiel P."/>
            <person name="Hippler M."/>
            <person name="Laroche J."/>
        </authorList>
    </citation>
    <scope>NUCLEOTIDE SEQUENCE [LARGE SCALE GENOMIC DNA]</scope>
    <source>
        <strain evidence="12 13">CCMP1005</strain>
    </source>
</reference>
<feature type="region of interest" description="Disordered" evidence="10">
    <location>
        <begin position="408"/>
        <end position="429"/>
    </location>
</feature>
<dbReference type="HAMAP" id="MF_03055">
    <property type="entry name" value="tRNA_methyltr_TrmB_euk"/>
    <property type="match status" value="1"/>
</dbReference>
<evidence type="ECO:0000256" key="10">
    <source>
        <dbReference type="SAM" id="MobiDB-lite"/>
    </source>
</evidence>
<dbReference type="AlphaFoldDB" id="K0RLI1"/>
<dbReference type="GO" id="GO:0008176">
    <property type="term" value="F:tRNA (guanine(46)-N7)-methyltransferase activity"/>
    <property type="evidence" value="ECO:0007669"/>
    <property type="project" value="UniProtKB-EC"/>
</dbReference>
<dbReference type="PANTHER" id="PTHR23417:SF16">
    <property type="entry name" value="TRNA (GUANINE-N(7)-)-METHYLTRANSFERASE"/>
    <property type="match status" value="1"/>
</dbReference>
<dbReference type="Proteomes" id="UP000266841">
    <property type="component" value="Unassembled WGS sequence"/>
</dbReference>
<dbReference type="NCBIfam" id="TIGR00091">
    <property type="entry name" value="tRNA (guanosine(46)-N7)-methyltransferase TrmB"/>
    <property type="match status" value="1"/>
</dbReference>
<dbReference type="SUPFAM" id="SSF53335">
    <property type="entry name" value="S-adenosyl-L-methionine-dependent methyltransferases"/>
    <property type="match status" value="1"/>
</dbReference>
<feature type="transmembrane region" description="Helical" evidence="11">
    <location>
        <begin position="548"/>
        <end position="571"/>
    </location>
</feature>
<keyword evidence="11" id="KW-0812">Transmembrane</keyword>
<feature type="transmembrane region" description="Helical" evidence="11">
    <location>
        <begin position="619"/>
        <end position="641"/>
    </location>
</feature>
<evidence type="ECO:0000256" key="2">
    <source>
        <dbReference type="ARBA" id="ARBA00011977"/>
    </source>
</evidence>
<protein>
    <recommendedName>
        <fullName evidence="2">tRNA (guanine(46)-N(7))-methyltransferase</fullName>
        <ecNumber evidence="2">2.1.1.33</ecNumber>
    </recommendedName>
</protein>
<keyword evidence="8" id="KW-0694">RNA-binding</keyword>
<evidence type="ECO:0000256" key="6">
    <source>
        <dbReference type="ARBA" id="ARBA00022691"/>
    </source>
</evidence>
<dbReference type="GO" id="GO:0043527">
    <property type="term" value="C:tRNA methyltransferase complex"/>
    <property type="evidence" value="ECO:0007669"/>
    <property type="project" value="TreeGrafter"/>
</dbReference>
<evidence type="ECO:0000256" key="3">
    <source>
        <dbReference type="ARBA" id="ARBA00022555"/>
    </source>
</evidence>
<dbReference type="GO" id="GO:0000049">
    <property type="term" value="F:tRNA binding"/>
    <property type="evidence" value="ECO:0007669"/>
    <property type="project" value="UniProtKB-KW"/>
</dbReference>
<keyword evidence="11" id="KW-0472">Membrane</keyword>
<evidence type="ECO:0000313" key="12">
    <source>
        <dbReference type="EMBL" id="EJK47572.1"/>
    </source>
</evidence>
<keyword evidence="5" id="KW-0808">Transferase</keyword>
<evidence type="ECO:0000313" key="13">
    <source>
        <dbReference type="Proteomes" id="UP000266841"/>
    </source>
</evidence>
<dbReference type="Gene3D" id="3.40.50.150">
    <property type="entry name" value="Vaccinia Virus protein VP39"/>
    <property type="match status" value="1"/>
</dbReference>
<keyword evidence="13" id="KW-1185">Reference proteome</keyword>
<keyword evidence="9" id="KW-0539">Nucleus</keyword>
<evidence type="ECO:0000256" key="1">
    <source>
        <dbReference type="ARBA" id="ARBA00000142"/>
    </source>
</evidence>